<reference evidence="2" key="1">
    <citation type="submission" date="2021-01" db="EMBL/GenBank/DDBJ databases">
        <title>Whole genome shotgun sequence of Virgisporangium ochraceum NBRC 16418.</title>
        <authorList>
            <person name="Komaki H."/>
            <person name="Tamura T."/>
        </authorList>
    </citation>
    <scope>NUCLEOTIDE SEQUENCE</scope>
    <source>
        <strain evidence="2">NBRC 16418</strain>
    </source>
</reference>
<accession>A0A8J4EG46</accession>
<evidence type="ECO:0000313" key="3">
    <source>
        <dbReference type="Proteomes" id="UP000635606"/>
    </source>
</evidence>
<feature type="compositionally biased region" description="Basic and acidic residues" evidence="1">
    <location>
        <begin position="80"/>
        <end position="98"/>
    </location>
</feature>
<comment type="caution">
    <text evidence="2">The sequence shown here is derived from an EMBL/GenBank/DDBJ whole genome shotgun (WGS) entry which is preliminary data.</text>
</comment>
<organism evidence="2 3">
    <name type="scientific">Virgisporangium ochraceum</name>
    <dbReference type="NCBI Taxonomy" id="65505"/>
    <lineage>
        <taxon>Bacteria</taxon>
        <taxon>Bacillati</taxon>
        <taxon>Actinomycetota</taxon>
        <taxon>Actinomycetes</taxon>
        <taxon>Micromonosporales</taxon>
        <taxon>Micromonosporaceae</taxon>
        <taxon>Virgisporangium</taxon>
    </lineage>
</organism>
<dbReference type="Proteomes" id="UP000635606">
    <property type="component" value="Unassembled WGS sequence"/>
</dbReference>
<feature type="compositionally biased region" description="Basic and acidic residues" evidence="1">
    <location>
        <begin position="18"/>
        <end position="58"/>
    </location>
</feature>
<sequence>MELNGQGDFGDIEMDQQPVHDDDWRATAEPRDDDTDRHPVGRLGIDSDHDGDVDRMLIDTDGDGDFDRVLIDTDGDGDFDIARDYGDDRPAGPGDDRPAGPGGGGAVRY</sequence>
<feature type="compositionally biased region" description="Gly residues" evidence="1">
    <location>
        <begin position="100"/>
        <end position="109"/>
    </location>
</feature>
<name>A0A8J4EG46_9ACTN</name>
<protein>
    <submittedName>
        <fullName evidence="2">Uncharacterized protein</fullName>
    </submittedName>
</protein>
<keyword evidence="3" id="KW-1185">Reference proteome</keyword>
<dbReference type="AlphaFoldDB" id="A0A8J4EG46"/>
<evidence type="ECO:0000313" key="2">
    <source>
        <dbReference type="EMBL" id="GIJ74335.1"/>
    </source>
</evidence>
<feature type="region of interest" description="Disordered" evidence="1">
    <location>
        <begin position="1"/>
        <end position="109"/>
    </location>
</feature>
<gene>
    <name evidence="2" type="ORF">Voc01_092520</name>
</gene>
<proteinExistence type="predicted"/>
<dbReference type="EMBL" id="BOPH01000133">
    <property type="protein sequence ID" value="GIJ74335.1"/>
    <property type="molecule type" value="Genomic_DNA"/>
</dbReference>
<evidence type="ECO:0000256" key="1">
    <source>
        <dbReference type="SAM" id="MobiDB-lite"/>
    </source>
</evidence>